<sequence length="177" mass="19706">MSPEKSHFLLKNFQDQFPDSISELEVGFMGGDMADPEYAEVKKGKTNHVEVAHGLLDTSKASFEDLVRFCHSIIDPTTHNQQGIDHGTQYATVIFVYTPEQAATVTTVIADVQALIDAGTITGYSTPNVATQIRLARPFYPAHEGHMRYFEKHPEDMGECSHRIFFKWSDINVAASG</sequence>
<gene>
    <name evidence="9" type="ORF">AMSG_04714</name>
</gene>
<dbReference type="Pfam" id="PF01625">
    <property type="entry name" value="PMSR"/>
    <property type="match status" value="1"/>
</dbReference>
<name>A0A0L0D9F1_THETB</name>
<dbReference type="STRING" id="461836.A0A0L0D9F1"/>
<evidence type="ECO:0000256" key="3">
    <source>
        <dbReference type="ARBA" id="ARBA00023002"/>
    </source>
</evidence>
<reference evidence="9 10" key="1">
    <citation type="submission" date="2010-05" db="EMBL/GenBank/DDBJ databases">
        <title>The Genome Sequence of Thecamonas trahens ATCC 50062.</title>
        <authorList>
            <consortium name="The Broad Institute Genome Sequencing Platform"/>
            <person name="Russ C."/>
            <person name="Cuomo C."/>
            <person name="Shea T."/>
            <person name="Young S.K."/>
            <person name="Zeng Q."/>
            <person name="Koehrsen M."/>
            <person name="Haas B."/>
            <person name="Borodovsky M."/>
            <person name="Guigo R."/>
            <person name="Alvarado L."/>
            <person name="Berlin A."/>
            <person name="Bochicchio J."/>
            <person name="Borenstein D."/>
            <person name="Chapman S."/>
            <person name="Chen Z."/>
            <person name="Freedman E."/>
            <person name="Gellesch M."/>
            <person name="Goldberg J."/>
            <person name="Griggs A."/>
            <person name="Gujja S."/>
            <person name="Heilman E."/>
            <person name="Heiman D."/>
            <person name="Hepburn T."/>
            <person name="Howarth C."/>
            <person name="Jen D."/>
            <person name="Larson L."/>
            <person name="Mehta T."/>
            <person name="Park D."/>
            <person name="Pearson M."/>
            <person name="Roberts A."/>
            <person name="Saif S."/>
            <person name="Shenoy N."/>
            <person name="Sisk P."/>
            <person name="Stolte C."/>
            <person name="Sykes S."/>
            <person name="Thomson T."/>
            <person name="Walk T."/>
            <person name="White J."/>
            <person name="Yandava C."/>
            <person name="Burger G."/>
            <person name="Gray M.W."/>
            <person name="Holland P.W.H."/>
            <person name="King N."/>
            <person name="Lang F.B.F."/>
            <person name="Roger A.J."/>
            <person name="Ruiz-Trillo I."/>
            <person name="Lander E."/>
            <person name="Nusbaum C."/>
        </authorList>
    </citation>
    <scope>NUCLEOTIDE SEQUENCE [LARGE SCALE GENOMIC DNA]</scope>
    <source>
        <strain evidence="9 10">ATCC 50062</strain>
    </source>
</reference>
<dbReference type="EMBL" id="GL349452">
    <property type="protein sequence ID" value="KNC48969.1"/>
    <property type="molecule type" value="Genomic_DNA"/>
</dbReference>
<evidence type="ECO:0000256" key="7">
    <source>
        <dbReference type="ARBA" id="ARBA00048782"/>
    </source>
</evidence>
<dbReference type="GO" id="GO:0005737">
    <property type="term" value="C:cytoplasm"/>
    <property type="evidence" value="ECO:0007669"/>
    <property type="project" value="TreeGrafter"/>
</dbReference>
<organism evidence="9 10">
    <name type="scientific">Thecamonas trahens ATCC 50062</name>
    <dbReference type="NCBI Taxonomy" id="461836"/>
    <lineage>
        <taxon>Eukaryota</taxon>
        <taxon>Apusozoa</taxon>
        <taxon>Apusomonadida</taxon>
        <taxon>Apusomonadidae</taxon>
        <taxon>Thecamonas</taxon>
    </lineage>
</organism>
<dbReference type="AlphaFoldDB" id="A0A0L0D9F1"/>
<evidence type="ECO:0000256" key="1">
    <source>
        <dbReference type="ARBA" id="ARBA00005591"/>
    </source>
</evidence>
<evidence type="ECO:0000313" key="9">
    <source>
        <dbReference type="EMBL" id="KNC48969.1"/>
    </source>
</evidence>
<comment type="catalytic activity">
    <reaction evidence="6">
        <text>L-methionyl-[protein] + [thioredoxin]-disulfide + H2O = L-methionyl-(S)-S-oxide-[protein] + [thioredoxin]-dithiol</text>
        <dbReference type="Rhea" id="RHEA:14217"/>
        <dbReference type="Rhea" id="RHEA-COMP:10698"/>
        <dbReference type="Rhea" id="RHEA-COMP:10700"/>
        <dbReference type="Rhea" id="RHEA-COMP:12313"/>
        <dbReference type="Rhea" id="RHEA-COMP:12315"/>
        <dbReference type="ChEBI" id="CHEBI:15377"/>
        <dbReference type="ChEBI" id="CHEBI:16044"/>
        <dbReference type="ChEBI" id="CHEBI:29950"/>
        <dbReference type="ChEBI" id="CHEBI:44120"/>
        <dbReference type="ChEBI" id="CHEBI:50058"/>
        <dbReference type="EC" id="1.8.4.11"/>
    </reaction>
</comment>
<evidence type="ECO:0000256" key="2">
    <source>
        <dbReference type="ARBA" id="ARBA00012502"/>
    </source>
</evidence>
<proteinExistence type="inferred from homology"/>
<dbReference type="RefSeq" id="XP_013758386.1">
    <property type="nucleotide sequence ID" value="XM_013902932.1"/>
</dbReference>
<evidence type="ECO:0000256" key="4">
    <source>
        <dbReference type="ARBA" id="ARBA00030273"/>
    </source>
</evidence>
<feature type="domain" description="Peptide methionine sulphoxide reductase MsrA" evidence="8">
    <location>
        <begin position="20"/>
        <end position="156"/>
    </location>
</feature>
<keyword evidence="3" id="KW-0560">Oxidoreductase</keyword>
<dbReference type="SUPFAM" id="SSF55068">
    <property type="entry name" value="Peptide methionine sulfoxide reductase"/>
    <property type="match status" value="1"/>
</dbReference>
<dbReference type="GO" id="GO:0008113">
    <property type="term" value="F:peptide-methionine (S)-S-oxide reductase activity"/>
    <property type="evidence" value="ECO:0007669"/>
    <property type="project" value="UniProtKB-EC"/>
</dbReference>
<evidence type="ECO:0000256" key="6">
    <source>
        <dbReference type="ARBA" id="ARBA00047806"/>
    </source>
</evidence>
<dbReference type="eggNOG" id="KOG1635">
    <property type="taxonomic scope" value="Eukaryota"/>
</dbReference>
<dbReference type="InterPro" id="IPR050162">
    <property type="entry name" value="MsrA_MetSO_reductase"/>
</dbReference>
<dbReference type="OrthoDB" id="77405at2759"/>
<dbReference type="Proteomes" id="UP000054408">
    <property type="component" value="Unassembled WGS sequence"/>
</dbReference>
<dbReference type="GeneID" id="25564248"/>
<dbReference type="InterPro" id="IPR036509">
    <property type="entry name" value="Met_Sox_Rdtase_MsrA_sf"/>
</dbReference>
<dbReference type="GO" id="GO:0034599">
    <property type="term" value="P:cellular response to oxidative stress"/>
    <property type="evidence" value="ECO:0007669"/>
    <property type="project" value="TreeGrafter"/>
</dbReference>
<dbReference type="EC" id="1.8.4.11" evidence="2"/>
<evidence type="ECO:0000256" key="5">
    <source>
        <dbReference type="ARBA" id="ARBA00030643"/>
    </source>
</evidence>
<accession>A0A0L0D9F1</accession>
<evidence type="ECO:0000259" key="8">
    <source>
        <dbReference type="Pfam" id="PF01625"/>
    </source>
</evidence>
<dbReference type="InterPro" id="IPR002569">
    <property type="entry name" value="Met_Sox_Rdtase_MsrA_dom"/>
</dbReference>
<dbReference type="OMA" id="QYRSIAF"/>
<keyword evidence="10" id="KW-1185">Reference proteome</keyword>
<dbReference type="PANTHER" id="PTHR42799:SF2">
    <property type="entry name" value="MITOCHONDRIAL PEPTIDE METHIONINE SULFOXIDE REDUCTASE"/>
    <property type="match status" value="1"/>
</dbReference>
<comment type="catalytic activity">
    <reaction evidence="7">
        <text>[thioredoxin]-disulfide + L-methionine + H2O = L-methionine (S)-S-oxide + [thioredoxin]-dithiol</text>
        <dbReference type="Rhea" id="RHEA:19993"/>
        <dbReference type="Rhea" id="RHEA-COMP:10698"/>
        <dbReference type="Rhea" id="RHEA-COMP:10700"/>
        <dbReference type="ChEBI" id="CHEBI:15377"/>
        <dbReference type="ChEBI" id="CHEBI:29950"/>
        <dbReference type="ChEBI" id="CHEBI:50058"/>
        <dbReference type="ChEBI" id="CHEBI:57844"/>
        <dbReference type="ChEBI" id="CHEBI:58772"/>
        <dbReference type="EC" id="1.8.4.11"/>
    </reaction>
</comment>
<dbReference type="Gene3D" id="3.30.1060.10">
    <property type="entry name" value="Peptide methionine sulphoxide reductase MsrA"/>
    <property type="match status" value="1"/>
</dbReference>
<protein>
    <recommendedName>
        <fullName evidence="2">peptide-methionine (S)-S-oxide reductase</fullName>
        <ecNumber evidence="2">1.8.4.11</ecNumber>
    </recommendedName>
    <alternativeName>
        <fullName evidence="5">Peptide-methionine (S)-S-oxide reductase</fullName>
    </alternativeName>
    <alternativeName>
        <fullName evidence="4">Protein-methionine-S-oxide reductase</fullName>
    </alternativeName>
</protein>
<dbReference type="PANTHER" id="PTHR42799">
    <property type="entry name" value="MITOCHONDRIAL PEPTIDE METHIONINE SULFOXIDE REDUCTASE"/>
    <property type="match status" value="1"/>
</dbReference>
<comment type="similarity">
    <text evidence="1">Belongs to the MsrA Met sulfoxide reductase family.</text>
</comment>
<evidence type="ECO:0000313" key="10">
    <source>
        <dbReference type="Proteomes" id="UP000054408"/>
    </source>
</evidence>